<comment type="caution">
    <text evidence="1">The sequence shown here is derived from an EMBL/GenBank/DDBJ whole genome shotgun (WGS) entry which is preliminary data.</text>
</comment>
<organism evidence="1 2">
    <name type="scientific">Platanthera guangdongensis</name>
    <dbReference type="NCBI Taxonomy" id="2320717"/>
    <lineage>
        <taxon>Eukaryota</taxon>
        <taxon>Viridiplantae</taxon>
        <taxon>Streptophyta</taxon>
        <taxon>Embryophyta</taxon>
        <taxon>Tracheophyta</taxon>
        <taxon>Spermatophyta</taxon>
        <taxon>Magnoliopsida</taxon>
        <taxon>Liliopsida</taxon>
        <taxon>Asparagales</taxon>
        <taxon>Orchidaceae</taxon>
        <taxon>Orchidoideae</taxon>
        <taxon>Orchideae</taxon>
        <taxon>Orchidinae</taxon>
        <taxon>Platanthera</taxon>
    </lineage>
</organism>
<dbReference type="Proteomes" id="UP001412067">
    <property type="component" value="Unassembled WGS sequence"/>
</dbReference>
<proteinExistence type="predicted"/>
<name>A0ABR2LI59_9ASPA</name>
<accession>A0ABR2LI59</accession>
<evidence type="ECO:0000313" key="2">
    <source>
        <dbReference type="Proteomes" id="UP001412067"/>
    </source>
</evidence>
<gene>
    <name evidence="1" type="primary">PAO2</name>
    <name evidence="1" type="ORF">KSP40_PGU008661</name>
</gene>
<sequence>MLEMDGMEESGRALDGKIRSIFEKQRQLFPMLHVACEKNPLVSMIGRLGFTLYQTSGVDSILFDHDLESYALYDTNGNQVPPELGRHVGGIFQGLLKEVPILSELRSFLVFI</sequence>
<evidence type="ECO:0000313" key="1">
    <source>
        <dbReference type="EMBL" id="KAK8941535.1"/>
    </source>
</evidence>
<dbReference type="EMBL" id="JBBWWR010000019">
    <property type="protein sequence ID" value="KAK8941535.1"/>
    <property type="molecule type" value="Genomic_DNA"/>
</dbReference>
<protein>
    <submittedName>
        <fullName evidence="1">Polyamine oxidase 2</fullName>
    </submittedName>
</protein>
<reference evidence="1 2" key="1">
    <citation type="journal article" date="2022" name="Nat. Plants">
        <title>Genomes of leafy and leafless Platanthera orchids illuminate the evolution of mycoheterotrophy.</title>
        <authorList>
            <person name="Li M.H."/>
            <person name="Liu K.W."/>
            <person name="Li Z."/>
            <person name="Lu H.C."/>
            <person name="Ye Q.L."/>
            <person name="Zhang D."/>
            <person name="Wang J.Y."/>
            <person name="Li Y.F."/>
            <person name="Zhong Z.M."/>
            <person name="Liu X."/>
            <person name="Yu X."/>
            <person name="Liu D.K."/>
            <person name="Tu X.D."/>
            <person name="Liu B."/>
            <person name="Hao Y."/>
            <person name="Liao X.Y."/>
            <person name="Jiang Y.T."/>
            <person name="Sun W.H."/>
            <person name="Chen J."/>
            <person name="Chen Y.Q."/>
            <person name="Ai Y."/>
            <person name="Zhai J.W."/>
            <person name="Wu S.S."/>
            <person name="Zhou Z."/>
            <person name="Hsiao Y.Y."/>
            <person name="Wu W.L."/>
            <person name="Chen Y.Y."/>
            <person name="Lin Y.F."/>
            <person name="Hsu J.L."/>
            <person name="Li C.Y."/>
            <person name="Wang Z.W."/>
            <person name="Zhao X."/>
            <person name="Zhong W.Y."/>
            <person name="Ma X.K."/>
            <person name="Ma L."/>
            <person name="Huang J."/>
            <person name="Chen G.Z."/>
            <person name="Huang M.Z."/>
            <person name="Huang L."/>
            <person name="Peng D.H."/>
            <person name="Luo Y.B."/>
            <person name="Zou S.Q."/>
            <person name="Chen S.P."/>
            <person name="Lan S."/>
            <person name="Tsai W.C."/>
            <person name="Van de Peer Y."/>
            <person name="Liu Z.J."/>
        </authorList>
    </citation>
    <scope>NUCLEOTIDE SEQUENCE [LARGE SCALE GENOMIC DNA]</scope>
    <source>
        <strain evidence="1">Lor288</strain>
    </source>
</reference>
<keyword evidence="2" id="KW-1185">Reference proteome</keyword>